<dbReference type="CDD" id="cd11527">
    <property type="entry name" value="NTP-PPase_dUTPase"/>
    <property type="match status" value="1"/>
</dbReference>
<dbReference type="Proteomes" id="UP001157947">
    <property type="component" value="Unassembled WGS sequence"/>
</dbReference>
<dbReference type="SUPFAM" id="SSF101386">
    <property type="entry name" value="all-alpha NTP pyrophosphatases"/>
    <property type="match status" value="1"/>
</dbReference>
<protein>
    <submittedName>
        <fullName evidence="1">dUTPase</fullName>
    </submittedName>
</protein>
<evidence type="ECO:0000313" key="2">
    <source>
        <dbReference type="Proteomes" id="UP001157947"/>
    </source>
</evidence>
<organism evidence="1 2">
    <name type="scientific">Venenivibrio stagnispumantis</name>
    <dbReference type="NCBI Taxonomy" id="407998"/>
    <lineage>
        <taxon>Bacteria</taxon>
        <taxon>Pseudomonadati</taxon>
        <taxon>Aquificota</taxon>
        <taxon>Aquificia</taxon>
        <taxon>Aquificales</taxon>
        <taxon>Hydrogenothermaceae</taxon>
        <taxon>Venenivibrio</taxon>
    </lineage>
</organism>
<sequence length="220" mass="26670">MIKEIQECLELQDKLNKRINENWREIRKSEDFYRAIWLESAEAVESLPWKWWKKVEPNWDNVNIEIVDIWHFILSLVLKENVEVDNFYKGLNEDFKDSNIDGYLANKYFELKYTENLDKSHLIIFLFERVAEYALREDIKSVLFWFGVLVKNSITFEKLFNLYIGKNLLNHLRQELGYKDGSYKKVINGMEDNEYLMKLLEETKDIRLVEEKLRKILKEE</sequence>
<dbReference type="EMBL" id="FXTX01000036">
    <property type="protein sequence ID" value="SMP24796.1"/>
    <property type="molecule type" value="Genomic_DNA"/>
</dbReference>
<evidence type="ECO:0000313" key="1">
    <source>
        <dbReference type="EMBL" id="SMP24796.1"/>
    </source>
</evidence>
<keyword evidence="2" id="KW-1185">Reference proteome</keyword>
<dbReference type="AlphaFoldDB" id="A0AA45WQE1"/>
<gene>
    <name evidence="1" type="ORF">SAMN06264868_1364</name>
</gene>
<dbReference type="RefSeq" id="WP_265135067.1">
    <property type="nucleotide sequence ID" value="NZ_FXTX01000036.1"/>
</dbReference>
<dbReference type="Pfam" id="PF08761">
    <property type="entry name" value="dUTPase_2"/>
    <property type="match status" value="1"/>
</dbReference>
<comment type="caution">
    <text evidence="1">The sequence shown here is derived from an EMBL/GenBank/DDBJ whole genome shotgun (WGS) entry which is preliminary data.</text>
</comment>
<name>A0AA45WQE1_9AQUI</name>
<dbReference type="InterPro" id="IPR014871">
    <property type="entry name" value="dUTPase/dCTP_pyrophosphatase"/>
</dbReference>
<accession>A0AA45WQE1</accession>
<proteinExistence type="predicted"/>
<reference evidence="1" key="1">
    <citation type="submission" date="2017-05" db="EMBL/GenBank/DDBJ databases">
        <authorList>
            <person name="Varghese N."/>
            <person name="Submissions S."/>
        </authorList>
    </citation>
    <scope>NUCLEOTIDE SEQUENCE</scope>
    <source>
        <strain evidence="1">DSM 18763</strain>
    </source>
</reference>
<dbReference type="Gene3D" id="1.10.4010.10">
    <property type="entry name" value="Type II deoxyuridine triphosphatase"/>
    <property type="match status" value="1"/>
</dbReference>